<reference evidence="2" key="1">
    <citation type="submission" date="2019-02" db="EMBL/GenBank/DDBJ databases">
        <authorList>
            <person name="Gruber-Vodicka R. H."/>
            <person name="Seah K. B. B."/>
        </authorList>
    </citation>
    <scope>NUCLEOTIDE SEQUENCE</scope>
    <source>
        <strain evidence="1">BECK_DK161</strain>
        <strain evidence="2">BECK_DK47</strain>
    </source>
</reference>
<name>A0A450SJZ8_9GAMM</name>
<protein>
    <submittedName>
        <fullName evidence="2">Cytidylate kinase</fullName>
    </submittedName>
</protein>
<dbReference type="Gene3D" id="3.40.50.300">
    <property type="entry name" value="P-loop containing nucleotide triphosphate hydrolases"/>
    <property type="match status" value="1"/>
</dbReference>
<dbReference type="AlphaFoldDB" id="A0A450SJZ8"/>
<keyword evidence="2" id="KW-0808">Transferase</keyword>
<dbReference type="InterPro" id="IPR027417">
    <property type="entry name" value="P-loop_NTPase"/>
</dbReference>
<dbReference type="EMBL" id="CAADEY010000033">
    <property type="protein sequence ID" value="VFJ51847.1"/>
    <property type="molecule type" value="Genomic_DNA"/>
</dbReference>
<sequence>MHTHHIMQSISSLVECAHKIAQGHQPEEERARHVIALSAGTGTDGAEVGKILADRLGMSLFNRDIVELLARETDMHKGTIERMDERGDGFKGAWLYSILTGLNISRDNYLKNLTHVIRGIAACKGGIILGRGGSFILSDLPVLRAHIVGSLPVCAERLMTQEGITRKEAERKIQETDKSRGEYLKNLFQCDNNDPRHYDLVINSDHLAPARIAGLIIEARRHITFE</sequence>
<evidence type="ECO:0000313" key="2">
    <source>
        <dbReference type="EMBL" id="VFJ53827.1"/>
    </source>
</evidence>
<keyword evidence="2" id="KW-0418">Kinase</keyword>
<dbReference type="GO" id="GO:0016301">
    <property type="term" value="F:kinase activity"/>
    <property type="evidence" value="ECO:0007669"/>
    <property type="project" value="UniProtKB-KW"/>
</dbReference>
<evidence type="ECO:0000313" key="1">
    <source>
        <dbReference type="EMBL" id="VFJ51847.1"/>
    </source>
</evidence>
<proteinExistence type="predicted"/>
<gene>
    <name evidence="2" type="ORF">BECKDK2373B_GA0170837_10443</name>
    <name evidence="1" type="ORF">BECKDK2373C_GA0170839_10338</name>
</gene>
<dbReference type="Pfam" id="PF13189">
    <property type="entry name" value="Cytidylate_kin2"/>
    <property type="match status" value="1"/>
</dbReference>
<organism evidence="2">
    <name type="scientific">Candidatus Kentrum sp. DK</name>
    <dbReference type="NCBI Taxonomy" id="2126562"/>
    <lineage>
        <taxon>Bacteria</taxon>
        <taxon>Pseudomonadati</taxon>
        <taxon>Pseudomonadota</taxon>
        <taxon>Gammaproteobacteria</taxon>
        <taxon>Candidatus Kentrum</taxon>
    </lineage>
</organism>
<accession>A0A450SJZ8</accession>
<dbReference type="EMBL" id="CAADEX010000044">
    <property type="protein sequence ID" value="VFJ53827.1"/>
    <property type="molecule type" value="Genomic_DNA"/>
</dbReference>